<comment type="caution">
    <text evidence="2">The sequence shown here is derived from an EMBL/GenBank/DDBJ whole genome shotgun (WGS) entry which is preliminary data.</text>
</comment>
<dbReference type="RefSeq" id="WP_344956540.1">
    <property type="nucleotide sequence ID" value="NZ_BAAAZG010000056.1"/>
</dbReference>
<feature type="region of interest" description="Disordered" evidence="1">
    <location>
        <begin position="121"/>
        <end position="146"/>
    </location>
</feature>
<dbReference type="Proteomes" id="UP001500683">
    <property type="component" value="Unassembled WGS sequence"/>
</dbReference>
<evidence type="ECO:0000313" key="2">
    <source>
        <dbReference type="EMBL" id="GAA4097606.1"/>
    </source>
</evidence>
<evidence type="ECO:0008006" key="4">
    <source>
        <dbReference type="Google" id="ProtNLM"/>
    </source>
</evidence>
<dbReference type="EMBL" id="BAAAZG010000056">
    <property type="protein sequence ID" value="GAA4097606.1"/>
    <property type="molecule type" value="Genomic_DNA"/>
</dbReference>
<reference evidence="3" key="1">
    <citation type="journal article" date="2019" name="Int. J. Syst. Evol. Microbiol.">
        <title>The Global Catalogue of Microorganisms (GCM) 10K type strain sequencing project: providing services to taxonomists for standard genome sequencing and annotation.</title>
        <authorList>
            <consortium name="The Broad Institute Genomics Platform"/>
            <consortium name="The Broad Institute Genome Sequencing Center for Infectious Disease"/>
            <person name="Wu L."/>
            <person name="Ma J."/>
        </authorList>
    </citation>
    <scope>NUCLEOTIDE SEQUENCE [LARGE SCALE GENOMIC DNA]</scope>
    <source>
        <strain evidence="3">JCM 16702</strain>
    </source>
</reference>
<accession>A0ABP7WV39</accession>
<keyword evidence="3" id="KW-1185">Reference proteome</keyword>
<proteinExistence type="predicted"/>
<name>A0ABP7WV39_9ACTN</name>
<organism evidence="2 3">
    <name type="scientific">Actinomadura miaoliensis</name>
    <dbReference type="NCBI Taxonomy" id="430685"/>
    <lineage>
        <taxon>Bacteria</taxon>
        <taxon>Bacillati</taxon>
        <taxon>Actinomycetota</taxon>
        <taxon>Actinomycetes</taxon>
        <taxon>Streptosporangiales</taxon>
        <taxon>Thermomonosporaceae</taxon>
        <taxon>Actinomadura</taxon>
    </lineage>
</organism>
<feature type="region of interest" description="Disordered" evidence="1">
    <location>
        <begin position="174"/>
        <end position="221"/>
    </location>
</feature>
<evidence type="ECO:0000313" key="3">
    <source>
        <dbReference type="Proteomes" id="UP001500683"/>
    </source>
</evidence>
<protein>
    <recommendedName>
        <fullName evidence="4">Helix-turn-helix domain-containing protein</fullName>
    </recommendedName>
</protein>
<evidence type="ECO:0000256" key="1">
    <source>
        <dbReference type="SAM" id="MobiDB-lite"/>
    </source>
</evidence>
<sequence length="320" mass="34760">MNWIRPRLGRVVRRGRGTVDKAELIQRLELAYPGEAQAVDRLKWILLAALLPVRDHGTVLEHARRRGISRHRAEQLLRGDVAFGFRWETVEKLLADCGADPVHIEVARELFAQFPRGDHASYAGAAPRRPPRPAGLPARSDTGAGVDVDTACETGVAEADSTATGGGRSDVTAALSASRTPTAADADRAARQPTGPSAADDDEARSGTRPADGAALVREPDPATATTARELLDLADTYRVWKGEPSYRQMSERARNQYVASTFNTLTKRETLPKVEVLLAYLEGCGAGEAERERWRQAWFRIKVAERGGGTDTPPQAPTP</sequence>
<gene>
    <name evidence="2" type="ORF">GCM10022214_72140</name>
</gene>